<reference evidence="1 2" key="1">
    <citation type="journal article" date="2022" name="New Phytol.">
        <title>Ecological generalism drives hyperdiversity of secondary metabolite gene clusters in xylarialean endophytes.</title>
        <authorList>
            <person name="Franco M.E.E."/>
            <person name="Wisecaver J.H."/>
            <person name="Arnold A.E."/>
            <person name="Ju Y.M."/>
            <person name="Slot J.C."/>
            <person name="Ahrendt S."/>
            <person name="Moore L.P."/>
            <person name="Eastman K.E."/>
            <person name="Scott K."/>
            <person name="Konkel Z."/>
            <person name="Mondo S.J."/>
            <person name="Kuo A."/>
            <person name="Hayes R.D."/>
            <person name="Haridas S."/>
            <person name="Andreopoulos B."/>
            <person name="Riley R."/>
            <person name="LaButti K."/>
            <person name="Pangilinan J."/>
            <person name="Lipzen A."/>
            <person name="Amirebrahimi M."/>
            <person name="Yan J."/>
            <person name="Adam C."/>
            <person name="Keymanesh K."/>
            <person name="Ng V."/>
            <person name="Louie K."/>
            <person name="Northen T."/>
            <person name="Drula E."/>
            <person name="Henrissat B."/>
            <person name="Hsieh H.M."/>
            <person name="Youens-Clark K."/>
            <person name="Lutzoni F."/>
            <person name="Miadlikowska J."/>
            <person name="Eastwood D.C."/>
            <person name="Hamelin R.C."/>
            <person name="Grigoriev I.V."/>
            <person name="U'Ren J.M."/>
        </authorList>
    </citation>
    <scope>NUCLEOTIDE SEQUENCE [LARGE SCALE GENOMIC DNA]</scope>
    <source>
        <strain evidence="1 2">CBS 119005</strain>
    </source>
</reference>
<keyword evidence="2" id="KW-1185">Reference proteome</keyword>
<organism evidence="1 2">
    <name type="scientific">Hypoxylon rubiginosum</name>
    <dbReference type="NCBI Taxonomy" id="110542"/>
    <lineage>
        <taxon>Eukaryota</taxon>
        <taxon>Fungi</taxon>
        <taxon>Dikarya</taxon>
        <taxon>Ascomycota</taxon>
        <taxon>Pezizomycotina</taxon>
        <taxon>Sordariomycetes</taxon>
        <taxon>Xylariomycetidae</taxon>
        <taxon>Xylariales</taxon>
        <taxon>Hypoxylaceae</taxon>
        <taxon>Hypoxylon</taxon>
    </lineage>
</organism>
<gene>
    <name evidence="1" type="ORF">F4820DRAFT_69691</name>
</gene>
<proteinExistence type="predicted"/>
<evidence type="ECO:0000313" key="1">
    <source>
        <dbReference type="EMBL" id="KAI4861389.1"/>
    </source>
</evidence>
<dbReference type="Proteomes" id="UP001497700">
    <property type="component" value="Unassembled WGS sequence"/>
</dbReference>
<comment type="caution">
    <text evidence="1">The sequence shown here is derived from an EMBL/GenBank/DDBJ whole genome shotgun (WGS) entry which is preliminary data.</text>
</comment>
<evidence type="ECO:0000313" key="2">
    <source>
        <dbReference type="Proteomes" id="UP001497700"/>
    </source>
</evidence>
<protein>
    <submittedName>
        <fullName evidence="1">Uncharacterized protein</fullName>
    </submittedName>
</protein>
<accession>A0ACB9YQX0</accession>
<name>A0ACB9YQX0_9PEZI</name>
<sequence>MLFVPLCLPVPVCACVLYIHCPTVASYSPTLALIVLIAFSFFSFFNNYIATYQYLFMKINQVTLPILFGGYLLL</sequence>
<dbReference type="EMBL" id="MU393554">
    <property type="protein sequence ID" value="KAI4861389.1"/>
    <property type="molecule type" value="Genomic_DNA"/>
</dbReference>